<evidence type="ECO:0000256" key="2">
    <source>
        <dbReference type="ARBA" id="ARBA00022630"/>
    </source>
</evidence>
<evidence type="ECO:0000313" key="7">
    <source>
        <dbReference type="Proteomes" id="UP000777438"/>
    </source>
</evidence>
<dbReference type="GO" id="GO:0016491">
    <property type="term" value="F:oxidoreductase activity"/>
    <property type="evidence" value="ECO:0007669"/>
    <property type="project" value="UniProtKB-KW"/>
</dbReference>
<dbReference type="NCBIfam" id="NF006130">
    <property type="entry name" value="PRK08274.1"/>
    <property type="match status" value="1"/>
</dbReference>
<organism evidence="6 7">
    <name type="scientific">Thelonectria olida</name>
    <dbReference type="NCBI Taxonomy" id="1576542"/>
    <lineage>
        <taxon>Eukaryota</taxon>
        <taxon>Fungi</taxon>
        <taxon>Dikarya</taxon>
        <taxon>Ascomycota</taxon>
        <taxon>Pezizomycotina</taxon>
        <taxon>Sordariomycetes</taxon>
        <taxon>Hypocreomycetidae</taxon>
        <taxon>Hypocreales</taxon>
        <taxon>Nectriaceae</taxon>
        <taxon>Thelonectria</taxon>
    </lineage>
</organism>
<reference evidence="6 7" key="1">
    <citation type="journal article" date="2021" name="Nat. Commun.">
        <title>Genetic determinants of endophytism in the Arabidopsis root mycobiome.</title>
        <authorList>
            <person name="Mesny F."/>
            <person name="Miyauchi S."/>
            <person name="Thiergart T."/>
            <person name="Pickel B."/>
            <person name="Atanasova L."/>
            <person name="Karlsson M."/>
            <person name="Huettel B."/>
            <person name="Barry K.W."/>
            <person name="Haridas S."/>
            <person name="Chen C."/>
            <person name="Bauer D."/>
            <person name="Andreopoulos W."/>
            <person name="Pangilinan J."/>
            <person name="LaButti K."/>
            <person name="Riley R."/>
            <person name="Lipzen A."/>
            <person name="Clum A."/>
            <person name="Drula E."/>
            <person name="Henrissat B."/>
            <person name="Kohler A."/>
            <person name="Grigoriev I.V."/>
            <person name="Martin F.M."/>
            <person name="Hacquard S."/>
        </authorList>
    </citation>
    <scope>NUCLEOTIDE SEQUENCE [LARGE SCALE GENOMIC DNA]</scope>
    <source>
        <strain evidence="6 7">MPI-CAGE-CH-0241</strain>
    </source>
</reference>
<gene>
    <name evidence="6" type="ORF">B0T10DRAFT_500955</name>
</gene>
<dbReference type="Gene3D" id="3.90.700.10">
    <property type="entry name" value="Succinate dehydrogenase/fumarate reductase flavoprotein, catalytic domain"/>
    <property type="match status" value="1"/>
</dbReference>
<dbReference type="PANTHER" id="PTHR43400">
    <property type="entry name" value="FUMARATE REDUCTASE"/>
    <property type="match status" value="1"/>
</dbReference>
<dbReference type="OrthoDB" id="7777654at2759"/>
<dbReference type="Proteomes" id="UP000777438">
    <property type="component" value="Unassembled WGS sequence"/>
</dbReference>
<evidence type="ECO:0000256" key="4">
    <source>
        <dbReference type="ARBA" id="ARBA00023002"/>
    </source>
</evidence>
<dbReference type="Pfam" id="PF00890">
    <property type="entry name" value="FAD_binding_2"/>
    <property type="match status" value="1"/>
</dbReference>
<evidence type="ECO:0000313" key="6">
    <source>
        <dbReference type="EMBL" id="KAH6870973.1"/>
    </source>
</evidence>
<accession>A0A9P8VSX9</accession>
<dbReference type="AlphaFoldDB" id="A0A9P8VSX9"/>
<dbReference type="Gene3D" id="3.50.50.60">
    <property type="entry name" value="FAD/NAD(P)-binding domain"/>
    <property type="match status" value="1"/>
</dbReference>
<evidence type="ECO:0000256" key="3">
    <source>
        <dbReference type="ARBA" id="ARBA00022827"/>
    </source>
</evidence>
<keyword evidence="4" id="KW-0560">Oxidoreductase</keyword>
<proteinExistence type="predicted"/>
<dbReference type="InterPro" id="IPR050315">
    <property type="entry name" value="FAD-oxidoreductase_2"/>
</dbReference>
<name>A0A9P8VSX9_9HYPO</name>
<keyword evidence="7" id="KW-1185">Reference proteome</keyword>
<dbReference type="PANTHER" id="PTHR43400:SF7">
    <property type="entry name" value="FAD-DEPENDENT OXIDOREDUCTASE 2 FAD BINDING DOMAIN-CONTAINING PROTEIN"/>
    <property type="match status" value="1"/>
</dbReference>
<dbReference type="InterPro" id="IPR003953">
    <property type="entry name" value="FAD-dep_OxRdtase_2_FAD-bd"/>
</dbReference>
<dbReference type="InterPro" id="IPR036188">
    <property type="entry name" value="FAD/NAD-bd_sf"/>
</dbReference>
<dbReference type="EMBL" id="JAGPYM010000061">
    <property type="protein sequence ID" value="KAH6870973.1"/>
    <property type="molecule type" value="Genomic_DNA"/>
</dbReference>
<comment type="caution">
    <text evidence="6">The sequence shown here is derived from an EMBL/GenBank/DDBJ whole genome shotgun (WGS) entry which is preliminary data.</text>
</comment>
<keyword evidence="2" id="KW-0285">Flavoprotein</keyword>
<keyword evidence="3" id="KW-0274">FAD</keyword>
<protein>
    <recommendedName>
        <fullName evidence="5">FAD-dependent oxidoreductase 2 FAD-binding domain-containing protein</fullName>
    </recommendedName>
</protein>
<dbReference type="InterPro" id="IPR027477">
    <property type="entry name" value="Succ_DH/fumarate_Rdtase_cat_sf"/>
</dbReference>
<feature type="domain" description="FAD-dependent oxidoreductase 2 FAD-binding" evidence="5">
    <location>
        <begin position="9"/>
        <end position="495"/>
    </location>
</feature>
<dbReference type="SUPFAM" id="SSF56425">
    <property type="entry name" value="Succinate dehydrogenase/fumarate reductase flavoprotein, catalytic domain"/>
    <property type="match status" value="1"/>
</dbReference>
<evidence type="ECO:0000259" key="5">
    <source>
        <dbReference type="Pfam" id="PF00890"/>
    </source>
</evidence>
<sequence>MSALPKEVDVLVVGSGNAGFSSAISAAQSGAQRVLLIDKCPEDWVGGNTYFTAGAYRIAHGGLNDLLPIVNNVTREQAQKIDLAPYSEKDFQHDLNKVCMGRSDPALAKILIDDSNSAIKWLASNGIRFQLSFNRQSYEVDGRIKFWGGLSLKTQDGGKGLIADFRAAAERHSVQVSWSTMLSGIQVDPVNGSSLITVKVNGTEYTVTAGAVILAAGGFESNAQMRSQFLGPGWDLAMVRGTPYNTGDGLNLAIRQLDAQPVGNWSGCHSVAWDANANPNIGDRVASNEYTKSGYPLGLMFNVDGQRFVDEGVDLRNYTYAKFGRAILQQPEQLAFQVWDAQTSPWLRSEEYREERVEHITANSIEELAKKCASRGLRDRQAFISTIREYNEAVYAHRRENPQLKWDPAIKDGLSTQSSNKQLALPKTNWALPLDKGPYLAVKVTCGITFTFGGLKVDPQTAQLIRASTGRPVPGVFCVGEMLGGLFYSNYPGGSGLTSGAVFGRRAGKAAADVAKARKGADQRYEGAGSSQLTLTSKL</sequence>
<dbReference type="SUPFAM" id="SSF51905">
    <property type="entry name" value="FAD/NAD(P)-binding domain"/>
    <property type="match status" value="1"/>
</dbReference>
<comment type="cofactor">
    <cofactor evidence="1">
        <name>FAD</name>
        <dbReference type="ChEBI" id="CHEBI:57692"/>
    </cofactor>
</comment>
<evidence type="ECO:0000256" key="1">
    <source>
        <dbReference type="ARBA" id="ARBA00001974"/>
    </source>
</evidence>